<dbReference type="AlphaFoldDB" id="A0A1L3ZWB9"/>
<dbReference type="PANTHER" id="PTHR13078">
    <property type="entry name" value="PEROXISOMAL MULTIFUNCTIONAL ENZYME TYPE 2-RELATED"/>
    <property type="match status" value="1"/>
</dbReference>
<protein>
    <submittedName>
        <fullName evidence="3">3-alpha,7-alpha, 12-alpha-trihydroxy-5-beta-cholest-24-enoyl-CoA hydratase</fullName>
    </submittedName>
</protein>
<gene>
    <name evidence="3" type="ORF">BSL82_11885</name>
</gene>
<dbReference type="InterPro" id="IPR054357">
    <property type="entry name" value="MFE-2_N"/>
</dbReference>
<dbReference type="RefSeq" id="WP_072597712.1">
    <property type="nucleotide sequence ID" value="NZ_CP018221.1"/>
</dbReference>
<dbReference type="OrthoDB" id="5522043at2"/>
<dbReference type="STRING" id="1921510.BSL82_11885"/>
<proteinExistence type="predicted"/>
<dbReference type="GO" id="GO:0044594">
    <property type="term" value="F:17-beta-hydroxysteroid dehydrogenase (NAD+) activity"/>
    <property type="evidence" value="ECO:0007669"/>
    <property type="project" value="TreeGrafter"/>
</dbReference>
<dbReference type="CDD" id="cd03448">
    <property type="entry name" value="HDE_HSD"/>
    <property type="match status" value="1"/>
</dbReference>
<dbReference type="KEGG" id="sphj:BSL82_11885"/>
<accession>A0A1L3ZWB9</accession>
<dbReference type="Gene3D" id="3.10.129.10">
    <property type="entry name" value="Hotdog Thioesterase"/>
    <property type="match status" value="2"/>
</dbReference>
<dbReference type="EMBL" id="CP018221">
    <property type="protein sequence ID" value="API59923.1"/>
    <property type="molecule type" value="Genomic_DNA"/>
</dbReference>
<sequence>MTADYKKLLALKIPDTVQEYGEKDTILYALGLGLGSNPNEPAELKYVYEDGLSALPMMAVVLAHPGFWMRDLDTGLDWVRIVHGEQQLTVHKPLPVSGRVIGRTRVLDIVDKGPGKGALLYQERAIHDADSDELLCTGVQTTFCRGDGGMGGSGAIVPPPPAIPDREPDMIVERATLPQAALIYRLAADRNPLHADPQIARKAGFDRPILHGLATYGVAGVALISALCGNDPARLRSLRARFTSPVFPGETLQTEIWREADGARYRVRVRERGVVAIDNGLVEFDPD</sequence>
<dbReference type="GO" id="GO:0004300">
    <property type="term" value="F:enoyl-CoA hydratase activity"/>
    <property type="evidence" value="ECO:0007669"/>
    <property type="project" value="TreeGrafter"/>
</dbReference>
<feature type="domain" description="Peroxisomal multifunctional enzyme type 2-like N-terminal" evidence="2">
    <location>
        <begin position="19"/>
        <end position="146"/>
    </location>
</feature>
<dbReference type="InterPro" id="IPR002539">
    <property type="entry name" value="MaoC-like_dom"/>
</dbReference>
<dbReference type="Proteomes" id="UP000182063">
    <property type="component" value="Chromosome"/>
</dbReference>
<evidence type="ECO:0000313" key="4">
    <source>
        <dbReference type="Proteomes" id="UP000182063"/>
    </source>
</evidence>
<name>A0A1L3ZWB9_9SPHN</name>
<dbReference type="Pfam" id="PF01575">
    <property type="entry name" value="MaoC_dehydratas"/>
    <property type="match status" value="1"/>
</dbReference>
<dbReference type="GO" id="GO:0006635">
    <property type="term" value="P:fatty acid beta-oxidation"/>
    <property type="evidence" value="ECO:0007669"/>
    <property type="project" value="TreeGrafter"/>
</dbReference>
<keyword evidence="4" id="KW-1185">Reference proteome</keyword>
<dbReference type="InterPro" id="IPR029069">
    <property type="entry name" value="HotDog_dom_sf"/>
</dbReference>
<evidence type="ECO:0000259" key="1">
    <source>
        <dbReference type="Pfam" id="PF01575"/>
    </source>
</evidence>
<dbReference type="Pfam" id="PF22622">
    <property type="entry name" value="MFE-2_hydrat-2_N"/>
    <property type="match status" value="1"/>
</dbReference>
<dbReference type="GO" id="GO:0003857">
    <property type="term" value="F:(3S)-3-hydroxyacyl-CoA dehydrogenase (NAD+) activity"/>
    <property type="evidence" value="ECO:0007669"/>
    <property type="project" value="TreeGrafter"/>
</dbReference>
<dbReference type="SUPFAM" id="SSF54637">
    <property type="entry name" value="Thioesterase/thiol ester dehydrase-isomerase"/>
    <property type="match status" value="2"/>
</dbReference>
<evidence type="ECO:0000259" key="2">
    <source>
        <dbReference type="Pfam" id="PF22622"/>
    </source>
</evidence>
<organism evidence="3 4">
    <name type="scientific">Tardibacter chloracetimidivorans</name>
    <dbReference type="NCBI Taxonomy" id="1921510"/>
    <lineage>
        <taxon>Bacteria</taxon>
        <taxon>Pseudomonadati</taxon>
        <taxon>Pseudomonadota</taxon>
        <taxon>Alphaproteobacteria</taxon>
        <taxon>Sphingomonadales</taxon>
        <taxon>Sphingomonadaceae</taxon>
        <taxon>Tardibacter</taxon>
    </lineage>
</organism>
<reference evidence="4" key="1">
    <citation type="submission" date="2016-11" db="EMBL/GenBank/DDBJ databases">
        <title>Complete Genome Sequence of alachlor-degrading Sphingomonas sp. strain JJ-A5.</title>
        <authorList>
            <person name="Lee H."/>
            <person name="Ka J.-O."/>
        </authorList>
    </citation>
    <scope>NUCLEOTIDE SEQUENCE [LARGE SCALE GENOMIC DNA]</scope>
    <source>
        <strain evidence="4">JJ-A5</strain>
    </source>
</reference>
<feature type="domain" description="MaoC-like" evidence="1">
    <location>
        <begin position="163"/>
        <end position="276"/>
    </location>
</feature>
<evidence type="ECO:0000313" key="3">
    <source>
        <dbReference type="EMBL" id="API59923.1"/>
    </source>
</evidence>
<dbReference type="PANTHER" id="PTHR13078:SF56">
    <property type="entry name" value="PEROXISOMAL MULTIFUNCTIONAL ENZYME TYPE 2"/>
    <property type="match status" value="1"/>
</dbReference>